<evidence type="ECO:0000313" key="2">
    <source>
        <dbReference type="Proteomes" id="UP001152622"/>
    </source>
</evidence>
<reference evidence="1" key="1">
    <citation type="journal article" date="2023" name="Science">
        <title>Genome structures resolve the early diversification of teleost fishes.</title>
        <authorList>
            <person name="Parey E."/>
            <person name="Louis A."/>
            <person name="Montfort J."/>
            <person name="Bouchez O."/>
            <person name="Roques C."/>
            <person name="Iampietro C."/>
            <person name="Lluch J."/>
            <person name="Castinel A."/>
            <person name="Donnadieu C."/>
            <person name="Desvignes T."/>
            <person name="Floi Bucao C."/>
            <person name="Jouanno E."/>
            <person name="Wen M."/>
            <person name="Mejri S."/>
            <person name="Dirks R."/>
            <person name="Jansen H."/>
            <person name="Henkel C."/>
            <person name="Chen W.J."/>
            <person name="Zahm M."/>
            <person name="Cabau C."/>
            <person name="Klopp C."/>
            <person name="Thompson A.W."/>
            <person name="Robinson-Rechavi M."/>
            <person name="Braasch I."/>
            <person name="Lecointre G."/>
            <person name="Bobe J."/>
            <person name="Postlethwait J.H."/>
            <person name="Berthelot C."/>
            <person name="Roest Crollius H."/>
            <person name="Guiguen Y."/>
        </authorList>
    </citation>
    <scope>NUCLEOTIDE SEQUENCE</scope>
    <source>
        <strain evidence="1">WJC10195</strain>
    </source>
</reference>
<proteinExistence type="predicted"/>
<dbReference type="Proteomes" id="UP001152622">
    <property type="component" value="Chromosome 6"/>
</dbReference>
<evidence type="ECO:0000313" key="1">
    <source>
        <dbReference type="EMBL" id="KAJ8357509.1"/>
    </source>
</evidence>
<keyword evidence="2" id="KW-1185">Reference proteome</keyword>
<sequence>MRPLGPAYRSHQIPGPRLKMTAPAFCFKDLARIAADNAATAIIVLPGKPSEALPRHLEVLSIQLISCRQTRAQI</sequence>
<dbReference type="AlphaFoldDB" id="A0A9Q1FFW3"/>
<organism evidence="1 2">
    <name type="scientific">Synaphobranchus kaupii</name>
    <name type="common">Kaup's arrowtooth eel</name>
    <dbReference type="NCBI Taxonomy" id="118154"/>
    <lineage>
        <taxon>Eukaryota</taxon>
        <taxon>Metazoa</taxon>
        <taxon>Chordata</taxon>
        <taxon>Craniata</taxon>
        <taxon>Vertebrata</taxon>
        <taxon>Euteleostomi</taxon>
        <taxon>Actinopterygii</taxon>
        <taxon>Neopterygii</taxon>
        <taxon>Teleostei</taxon>
        <taxon>Anguilliformes</taxon>
        <taxon>Synaphobranchidae</taxon>
        <taxon>Synaphobranchus</taxon>
    </lineage>
</organism>
<dbReference type="EMBL" id="JAINUF010000006">
    <property type="protein sequence ID" value="KAJ8357509.1"/>
    <property type="molecule type" value="Genomic_DNA"/>
</dbReference>
<comment type="caution">
    <text evidence="1">The sequence shown here is derived from an EMBL/GenBank/DDBJ whole genome shotgun (WGS) entry which is preliminary data.</text>
</comment>
<name>A0A9Q1FFW3_SYNKA</name>
<accession>A0A9Q1FFW3</accession>
<protein>
    <submittedName>
        <fullName evidence="1">Uncharacterized protein</fullName>
    </submittedName>
</protein>
<gene>
    <name evidence="1" type="ORF">SKAU_G00203030</name>
</gene>